<keyword evidence="1" id="KW-0812">Transmembrane</keyword>
<feature type="transmembrane region" description="Helical" evidence="1">
    <location>
        <begin position="74"/>
        <end position="98"/>
    </location>
</feature>
<protein>
    <submittedName>
        <fullName evidence="2">Helix-turn-helix transcriptional regulator</fullName>
    </submittedName>
</protein>
<dbReference type="SMART" id="SM00530">
    <property type="entry name" value="HTH_XRE"/>
    <property type="match status" value="1"/>
</dbReference>
<keyword evidence="1" id="KW-0472">Membrane</keyword>
<dbReference type="Gene3D" id="1.10.260.40">
    <property type="entry name" value="lambda repressor-like DNA-binding domains"/>
    <property type="match status" value="1"/>
</dbReference>
<dbReference type="SUPFAM" id="SSF47413">
    <property type="entry name" value="lambda repressor-like DNA-binding domains"/>
    <property type="match status" value="1"/>
</dbReference>
<reference evidence="2" key="1">
    <citation type="submission" date="2021-03" db="EMBL/GenBank/DDBJ databases">
        <authorList>
            <person name="Stanton E."/>
        </authorList>
    </citation>
    <scope>NUCLEOTIDE SEQUENCE</scope>
    <source>
        <strain evidence="2">2020EL-00113</strain>
    </source>
</reference>
<name>A0A8I2DD75_9GAMM</name>
<evidence type="ECO:0000313" key="2">
    <source>
        <dbReference type="EMBL" id="MBQ0270516.1"/>
    </source>
</evidence>
<dbReference type="InterPro" id="IPR010982">
    <property type="entry name" value="Lambda_DNA-bd_dom_sf"/>
</dbReference>
<dbReference type="PROSITE" id="PS50943">
    <property type="entry name" value="HTH_CROC1"/>
    <property type="match status" value="1"/>
</dbReference>
<dbReference type="CDD" id="cd00093">
    <property type="entry name" value="HTH_XRE"/>
    <property type="match status" value="1"/>
</dbReference>
<dbReference type="InterPro" id="IPR001387">
    <property type="entry name" value="Cro/C1-type_HTH"/>
</dbReference>
<dbReference type="Pfam" id="PF01381">
    <property type="entry name" value="HTH_3"/>
    <property type="match status" value="1"/>
</dbReference>
<evidence type="ECO:0000256" key="1">
    <source>
        <dbReference type="SAM" id="Phobius"/>
    </source>
</evidence>
<organism evidence="2 3">
    <name type="scientific">Providencia huaxiensis</name>
    <dbReference type="NCBI Taxonomy" id="2027290"/>
    <lineage>
        <taxon>Bacteria</taxon>
        <taxon>Pseudomonadati</taxon>
        <taxon>Pseudomonadota</taxon>
        <taxon>Gammaproteobacteria</taxon>
        <taxon>Enterobacterales</taxon>
        <taxon>Morganellaceae</taxon>
        <taxon>Providencia</taxon>
    </lineage>
</organism>
<evidence type="ECO:0000313" key="3">
    <source>
        <dbReference type="Proteomes" id="UP000674270"/>
    </source>
</evidence>
<dbReference type="RefSeq" id="WP_210848913.1">
    <property type="nucleotide sequence ID" value="NZ_JAGKLY010000014.1"/>
</dbReference>
<proteinExistence type="predicted"/>
<dbReference type="Proteomes" id="UP000674270">
    <property type="component" value="Unassembled WGS sequence"/>
</dbReference>
<dbReference type="EMBL" id="JAGKLY010000014">
    <property type="protein sequence ID" value="MBQ0270516.1"/>
    <property type="molecule type" value="Genomic_DNA"/>
</dbReference>
<comment type="caution">
    <text evidence="2">The sequence shown here is derived from an EMBL/GenBank/DDBJ whole genome shotgun (WGS) entry which is preliminary data.</text>
</comment>
<gene>
    <name evidence="2" type="ORF">J7T18_19730</name>
</gene>
<dbReference type="GO" id="GO:0003677">
    <property type="term" value="F:DNA binding"/>
    <property type="evidence" value="ECO:0007669"/>
    <property type="project" value="InterPro"/>
</dbReference>
<accession>A0A8I2DD75</accession>
<keyword evidence="1" id="KW-1133">Transmembrane helix</keyword>
<sequence>MQNVGVGNVGINEGYISEEFIGKENFTKLNEEAGKYIRKLRLENGLTGSDLAKIIGVSQQQVSRYERGENNLSIADFAFILSVFDMTFLDFVIFSSFMNIS</sequence>
<dbReference type="AlphaFoldDB" id="A0A8I2DD75"/>